<dbReference type="AlphaFoldDB" id="A0A7X2IQI4"/>
<dbReference type="Proteomes" id="UP000446768">
    <property type="component" value="Unassembled WGS sequence"/>
</dbReference>
<keyword evidence="1" id="KW-1133">Transmembrane helix</keyword>
<sequence>MSAAMNLWVVMILLIAILVVSWVNKSHLNMGEIDKYNTDQFVKLSTQLTFRLSISFFLMLSIGLSPFFAYHYPLIVSVAPTFPFGEVYAIAAVLVATIAAFNLIIFEDEAAHGKFRKFGSFLEKCLIAGLSSHNRRIYECHGHWRWIVLELRISRWCQRKGSISIHNRRITLLLIAASISMALCIWLFGGLATLIDRSSGSVLERLIAQPSAWNPLLIILGMPIAFMVWLFRDQNNREQIENQRKDINLKDFQKNAEWAAGTHFVEDKIVETKKAVKSMNSDASVSSTDESVTSKESYGLPEDAVLPAPGRRDAAAALQIAAVHQLAAFLRGDFGVHFQRPAFQLFRSIWLVLMQVHVNRFPRFPYRDQADLLAQQKDWLDGAQLSIGRGLGEALTLVLGSDRGQVLRNHSHDLSNIVLAGFDTQLPALENQKIRQGIDLEGLRLRGAQLHGSNFYLANLQRVDFFQAQLQGTNLQMSSLQEAELALAQLDGADISGARMQGAKLGSASLFGTKAFVTDLRHAILHGTDLRCAQLNGAKLEGALLVNIHINEATSFAGATIDENTQICVATQKSGTYGLDISTFPKNCVIDEVASRDLRDSLASRGLDMTLYRGVVK</sequence>
<keyword evidence="3" id="KW-1185">Reference proteome</keyword>
<comment type="caution">
    <text evidence="2">The sequence shown here is derived from an EMBL/GenBank/DDBJ whole genome shotgun (WGS) entry which is preliminary data.</text>
</comment>
<reference evidence="2 3" key="1">
    <citation type="submission" date="2019-11" db="EMBL/GenBank/DDBJ databases">
        <title>Novel species isolated from a subtropical stream in China.</title>
        <authorList>
            <person name="Lu H."/>
        </authorList>
    </citation>
    <scope>NUCLEOTIDE SEQUENCE [LARGE SCALE GENOMIC DNA]</scope>
    <source>
        <strain evidence="2 3">FT92W</strain>
    </source>
</reference>
<dbReference type="Gene3D" id="2.160.20.80">
    <property type="entry name" value="E3 ubiquitin-protein ligase SopA"/>
    <property type="match status" value="1"/>
</dbReference>
<organism evidence="2 3">
    <name type="scientific">Pseudoduganella rivuli</name>
    <dbReference type="NCBI Taxonomy" id="2666085"/>
    <lineage>
        <taxon>Bacteria</taxon>
        <taxon>Pseudomonadati</taxon>
        <taxon>Pseudomonadota</taxon>
        <taxon>Betaproteobacteria</taxon>
        <taxon>Burkholderiales</taxon>
        <taxon>Oxalobacteraceae</taxon>
        <taxon>Telluria group</taxon>
        <taxon>Pseudoduganella</taxon>
    </lineage>
</organism>
<evidence type="ECO:0008006" key="4">
    <source>
        <dbReference type="Google" id="ProtNLM"/>
    </source>
</evidence>
<evidence type="ECO:0000313" key="2">
    <source>
        <dbReference type="EMBL" id="MRV74316.1"/>
    </source>
</evidence>
<feature type="transmembrane region" description="Helical" evidence="1">
    <location>
        <begin position="52"/>
        <end position="75"/>
    </location>
</feature>
<dbReference type="InterPro" id="IPR051082">
    <property type="entry name" value="Pentapeptide-BTB/POZ_domain"/>
</dbReference>
<dbReference type="InterPro" id="IPR001646">
    <property type="entry name" value="5peptide_repeat"/>
</dbReference>
<dbReference type="SUPFAM" id="SSF141571">
    <property type="entry name" value="Pentapeptide repeat-like"/>
    <property type="match status" value="1"/>
</dbReference>
<evidence type="ECO:0000256" key="1">
    <source>
        <dbReference type="SAM" id="Phobius"/>
    </source>
</evidence>
<feature type="transmembrane region" description="Helical" evidence="1">
    <location>
        <begin position="170"/>
        <end position="192"/>
    </location>
</feature>
<dbReference type="PANTHER" id="PTHR14136">
    <property type="entry name" value="BTB_POZ DOMAIN-CONTAINING PROTEIN KCTD9"/>
    <property type="match status" value="1"/>
</dbReference>
<dbReference type="RefSeq" id="WP_154377779.1">
    <property type="nucleotide sequence ID" value="NZ_WKJJ01000014.1"/>
</dbReference>
<proteinExistence type="predicted"/>
<evidence type="ECO:0000313" key="3">
    <source>
        <dbReference type="Proteomes" id="UP000446768"/>
    </source>
</evidence>
<feature type="transmembrane region" description="Helical" evidence="1">
    <location>
        <begin position="212"/>
        <end position="231"/>
    </location>
</feature>
<accession>A0A7X2IQI4</accession>
<dbReference type="EMBL" id="WKJJ01000014">
    <property type="protein sequence ID" value="MRV74316.1"/>
    <property type="molecule type" value="Genomic_DNA"/>
</dbReference>
<keyword evidence="1" id="KW-0812">Transmembrane</keyword>
<dbReference type="Pfam" id="PF00805">
    <property type="entry name" value="Pentapeptide"/>
    <property type="match status" value="3"/>
</dbReference>
<feature type="transmembrane region" description="Helical" evidence="1">
    <location>
        <begin position="6"/>
        <end position="23"/>
    </location>
</feature>
<protein>
    <recommendedName>
        <fullName evidence="4">Pentapeptide repeat-containing protein</fullName>
    </recommendedName>
</protein>
<feature type="transmembrane region" description="Helical" evidence="1">
    <location>
        <begin position="87"/>
        <end position="106"/>
    </location>
</feature>
<dbReference type="PANTHER" id="PTHR14136:SF17">
    <property type="entry name" value="BTB_POZ DOMAIN-CONTAINING PROTEIN KCTD9"/>
    <property type="match status" value="1"/>
</dbReference>
<name>A0A7X2IQI4_9BURK</name>
<keyword evidence="1" id="KW-0472">Membrane</keyword>
<gene>
    <name evidence="2" type="ORF">GJ700_21655</name>
</gene>